<keyword evidence="1" id="KW-0472">Membrane</keyword>
<keyword evidence="3" id="KW-1185">Reference proteome</keyword>
<name>A0A226DSK5_FOLCA</name>
<feature type="transmembrane region" description="Helical" evidence="1">
    <location>
        <begin position="92"/>
        <end position="114"/>
    </location>
</feature>
<feature type="transmembrane region" description="Helical" evidence="1">
    <location>
        <begin position="197"/>
        <end position="226"/>
    </location>
</feature>
<gene>
    <name evidence="2" type="ORF">Fcan01_17013</name>
</gene>
<evidence type="ECO:0000313" key="3">
    <source>
        <dbReference type="Proteomes" id="UP000198287"/>
    </source>
</evidence>
<dbReference type="AlphaFoldDB" id="A0A226DSK5"/>
<dbReference type="Proteomes" id="UP000198287">
    <property type="component" value="Unassembled WGS sequence"/>
</dbReference>
<proteinExistence type="predicted"/>
<comment type="caution">
    <text evidence="2">The sequence shown here is derived from an EMBL/GenBank/DDBJ whole genome shotgun (WGS) entry which is preliminary data.</text>
</comment>
<feature type="transmembrane region" description="Helical" evidence="1">
    <location>
        <begin position="268"/>
        <end position="289"/>
    </location>
</feature>
<protein>
    <submittedName>
        <fullName evidence="2">Uncharacterized protein</fullName>
    </submittedName>
</protein>
<evidence type="ECO:0000256" key="1">
    <source>
        <dbReference type="SAM" id="Phobius"/>
    </source>
</evidence>
<feature type="transmembrane region" description="Helical" evidence="1">
    <location>
        <begin position="156"/>
        <end position="177"/>
    </location>
</feature>
<dbReference type="EMBL" id="LNIX01000012">
    <property type="protein sequence ID" value="OXA48203.1"/>
    <property type="molecule type" value="Genomic_DNA"/>
</dbReference>
<accession>A0A226DSK5</accession>
<feature type="transmembrane region" description="Helical" evidence="1">
    <location>
        <begin position="301"/>
        <end position="321"/>
    </location>
</feature>
<organism evidence="2 3">
    <name type="scientific">Folsomia candida</name>
    <name type="common">Springtail</name>
    <dbReference type="NCBI Taxonomy" id="158441"/>
    <lineage>
        <taxon>Eukaryota</taxon>
        <taxon>Metazoa</taxon>
        <taxon>Ecdysozoa</taxon>
        <taxon>Arthropoda</taxon>
        <taxon>Hexapoda</taxon>
        <taxon>Collembola</taxon>
        <taxon>Entomobryomorpha</taxon>
        <taxon>Isotomoidea</taxon>
        <taxon>Isotomidae</taxon>
        <taxon>Proisotominae</taxon>
        <taxon>Folsomia</taxon>
    </lineage>
</organism>
<feature type="transmembrane region" description="Helical" evidence="1">
    <location>
        <begin position="47"/>
        <end position="72"/>
    </location>
</feature>
<sequence>MATHGMWELAYLMDRLFGDTLYLLPFKTSICRRQMLFLRNMSRKRRYFTIFCNLCVFCYTLFCFAILCKPFFVKNPQADPLALKPSEAVRVVRIYVQVLVGFLPSSFLGMNYVIAFTPIIAEVILGKIADFQNETQDLTEARTANNYAVVELGMKLMLWVTFIIIGPVVILAVYFQIDPLHVLMEGNFYRNKILIILFRSIIALLVAFSVMAAINSFFIVGLMVVCATNDMLRDLRESNLRHDLIRRYQEIHLCRKLFLWNKYTNQNFCSFSVPPLIFFGISVIVLAYFGSIRIWGKVSLLLYLVLPTICLFGTCFVLMMIPQAARVVEFSEHLISSRINGGNTSKFERRTWKSMRPLGIQYVASTSCLSPLIEKFAVSLSTQNWMASTSFEDKS</sequence>
<keyword evidence="1" id="KW-1133">Transmembrane helix</keyword>
<evidence type="ECO:0000313" key="2">
    <source>
        <dbReference type="EMBL" id="OXA48203.1"/>
    </source>
</evidence>
<reference evidence="2 3" key="1">
    <citation type="submission" date="2015-12" db="EMBL/GenBank/DDBJ databases">
        <title>The genome of Folsomia candida.</title>
        <authorList>
            <person name="Faddeeva A."/>
            <person name="Derks M.F."/>
            <person name="Anvar Y."/>
            <person name="Smit S."/>
            <person name="Van Straalen N."/>
            <person name="Roelofs D."/>
        </authorList>
    </citation>
    <scope>NUCLEOTIDE SEQUENCE [LARGE SCALE GENOMIC DNA]</scope>
    <source>
        <strain evidence="2 3">VU population</strain>
        <tissue evidence="2">Whole body</tissue>
    </source>
</reference>
<keyword evidence="1" id="KW-0812">Transmembrane</keyword>